<dbReference type="EMBL" id="QBIY01013478">
    <property type="protein sequence ID" value="RXN03581.1"/>
    <property type="molecule type" value="Genomic_DNA"/>
</dbReference>
<dbReference type="PROSITE" id="PS50835">
    <property type="entry name" value="IG_LIKE"/>
    <property type="match status" value="1"/>
</dbReference>
<keyword evidence="3" id="KW-0732">Signal</keyword>
<organism evidence="5 6">
    <name type="scientific">Labeo rohita</name>
    <name type="common">Indian major carp</name>
    <name type="synonym">Cyprinus rohita</name>
    <dbReference type="NCBI Taxonomy" id="84645"/>
    <lineage>
        <taxon>Eukaryota</taxon>
        <taxon>Metazoa</taxon>
        <taxon>Chordata</taxon>
        <taxon>Craniata</taxon>
        <taxon>Vertebrata</taxon>
        <taxon>Euteleostomi</taxon>
        <taxon>Actinopterygii</taxon>
        <taxon>Neopterygii</taxon>
        <taxon>Teleostei</taxon>
        <taxon>Ostariophysi</taxon>
        <taxon>Cypriniformes</taxon>
        <taxon>Cyprinidae</taxon>
        <taxon>Labeoninae</taxon>
        <taxon>Labeonini</taxon>
        <taxon>Labeo</taxon>
    </lineage>
</organism>
<dbReference type="STRING" id="84645.A0A498L5C7"/>
<dbReference type="GO" id="GO:0007156">
    <property type="term" value="P:homophilic cell adhesion via plasma membrane adhesion molecules"/>
    <property type="evidence" value="ECO:0007669"/>
    <property type="project" value="TreeGrafter"/>
</dbReference>
<feature type="signal peptide" evidence="3">
    <location>
        <begin position="1"/>
        <end position="24"/>
    </location>
</feature>
<dbReference type="CDD" id="cd07693">
    <property type="entry name" value="IgC_1_Robo"/>
    <property type="match status" value="1"/>
</dbReference>
<gene>
    <name evidence="5" type="ORF">ROHU_034386</name>
</gene>
<evidence type="ECO:0000256" key="2">
    <source>
        <dbReference type="SAM" id="MobiDB-lite"/>
    </source>
</evidence>
<dbReference type="FunFam" id="2.60.40.10:FF:000026">
    <property type="entry name" value="roundabout homolog 2 isoform X1"/>
    <property type="match status" value="1"/>
</dbReference>
<evidence type="ECO:0000259" key="4">
    <source>
        <dbReference type="PROSITE" id="PS50835"/>
    </source>
</evidence>
<protein>
    <submittedName>
        <fullName evidence="5">Roundabout-like protein</fullName>
    </submittedName>
</protein>
<dbReference type="InterPro" id="IPR013783">
    <property type="entry name" value="Ig-like_fold"/>
</dbReference>
<dbReference type="GO" id="GO:0098632">
    <property type="term" value="F:cell-cell adhesion mediator activity"/>
    <property type="evidence" value="ECO:0007669"/>
    <property type="project" value="TreeGrafter"/>
</dbReference>
<evidence type="ECO:0000256" key="3">
    <source>
        <dbReference type="SAM" id="SignalP"/>
    </source>
</evidence>
<dbReference type="PANTHER" id="PTHR10075">
    <property type="entry name" value="BASIGIN RELATED"/>
    <property type="match status" value="1"/>
</dbReference>
<dbReference type="Proteomes" id="UP000290572">
    <property type="component" value="Unassembled WGS sequence"/>
</dbReference>
<evidence type="ECO:0000256" key="1">
    <source>
        <dbReference type="ARBA" id="ARBA00023319"/>
    </source>
</evidence>
<proteinExistence type="predicted"/>
<keyword evidence="1" id="KW-0393">Immunoglobulin domain</keyword>
<feature type="region of interest" description="Disordered" evidence="2">
    <location>
        <begin position="45"/>
        <end position="80"/>
    </location>
</feature>
<dbReference type="GO" id="GO:0030424">
    <property type="term" value="C:axon"/>
    <property type="evidence" value="ECO:0007669"/>
    <property type="project" value="TreeGrafter"/>
</dbReference>
<feature type="compositionally biased region" description="Polar residues" evidence="2">
    <location>
        <begin position="47"/>
        <end position="58"/>
    </location>
</feature>
<dbReference type="InterPro" id="IPR007110">
    <property type="entry name" value="Ig-like_dom"/>
</dbReference>
<dbReference type="Pfam" id="PF07679">
    <property type="entry name" value="I-set"/>
    <property type="match status" value="1"/>
</dbReference>
<reference evidence="5 6" key="1">
    <citation type="submission" date="2018-03" db="EMBL/GenBank/DDBJ databases">
        <title>Draft genome sequence of Rohu Carp (Labeo rohita).</title>
        <authorList>
            <person name="Das P."/>
            <person name="Kushwaha B."/>
            <person name="Joshi C.G."/>
            <person name="Kumar D."/>
            <person name="Nagpure N.S."/>
            <person name="Sahoo L."/>
            <person name="Das S.P."/>
            <person name="Bit A."/>
            <person name="Patnaik S."/>
            <person name="Meher P.K."/>
            <person name="Jayasankar P."/>
            <person name="Koringa P.G."/>
            <person name="Patel N.V."/>
            <person name="Hinsu A.T."/>
            <person name="Kumar R."/>
            <person name="Pandey M."/>
            <person name="Agarwal S."/>
            <person name="Srivastava S."/>
            <person name="Singh M."/>
            <person name="Iquebal M.A."/>
            <person name="Jaiswal S."/>
            <person name="Angadi U.B."/>
            <person name="Kumar N."/>
            <person name="Raza M."/>
            <person name="Shah T.M."/>
            <person name="Rai A."/>
            <person name="Jena J.K."/>
        </authorList>
    </citation>
    <scope>NUCLEOTIDE SEQUENCE [LARGE SCALE GENOMIC DNA]</scope>
    <source>
        <strain evidence="5">DASCIFA01</strain>
        <tissue evidence="5">Testis</tissue>
    </source>
</reference>
<dbReference type="AlphaFoldDB" id="A0A498L5C7"/>
<dbReference type="GO" id="GO:0007411">
    <property type="term" value="P:axon guidance"/>
    <property type="evidence" value="ECO:0007669"/>
    <property type="project" value="TreeGrafter"/>
</dbReference>
<feature type="domain" description="Ig-like" evidence="4">
    <location>
        <begin position="194"/>
        <end position="290"/>
    </location>
</feature>
<comment type="caution">
    <text evidence="5">The sequence shown here is derived from an EMBL/GenBank/DDBJ whole genome shotgun (WGS) entry which is preliminary data.</text>
</comment>
<dbReference type="SUPFAM" id="SSF48726">
    <property type="entry name" value="Immunoglobulin"/>
    <property type="match status" value="1"/>
</dbReference>
<accession>A0A498L5C7</accession>
<dbReference type="SMART" id="SM00409">
    <property type="entry name" value="IG"/>
    <property type="match status" value="1"/>
</dbReference>
<name>A0A498L5C7_LABRO</name>
<dbReference type="InterPro" id="IPR036179">
    <property type="entry name" value="Ig-like_dom_sf"/>
</dbReference>
<dbReference type="SMART" id="SM00408">
    <property type="entry name" value="IGc2"/>
    <property type="match status" value="1"/>
</dbReference>
<dbReference type="Gene3D" id="2.60.40.10">
    <property type="entry name" value="Immunoglobulins"/>
    <property type="match status" value="1"/>
</dbReference>
<evidence type="ECO:0000313" key="6">
    <source>
        <dbReference type="Proteomes" id="UP000290572"/>
    </source>
</evidence>
<dbReference type="InterPro" id="IPR013098">
    <property type="entry name" value="Ig_I-set"/>
</dbReference>
<dbReference type="GO" id="GO:0070593">
    <property type="term" value="P:dendrite self-avoidance"/>
    <property type="evidence" value="ECO:0007669"/>
    <property type="project" value="TreeGrafter"/>
</dbReference>
<evidence type="ECO:0000313" key="5">
    <source>
        <dbReference type="EMBL" id="RXN03581.1"/>
    </source>
</evidence>
<feature type="chain" id="PRO_5019830387" evidence="3">
    <location>
        <begin position="25"/>
        <end position="386"/>
    </location>
</feature>
<sequence length="386" mass="42662">MQFRGCNCLLSLVLLICWYQGYWGATMLPLAQYSLLEDSESVLLPTDTGTQEGTSNRATEAPTAEHDDDNSLGYTADGSRETERTLAVFLSEEGRAFKSRGRERGNKASNMEPIALVVSVLAMFVMMGVQHGGTPGVPRHASLRNPSNHWCKRLRGSSLGVHHGPTTPRHHNSKAHKCYQVFQRSRLRQEDYAPRIVEHPSDLIVSKGEPATLNCKAEGRPTPTVEWYKDGERVETDRDNPRSHRMLLPSGSLFFLRIVHGRRSKPDEGSYVCVARNYLGEAVSHNASLEVATRSAKDLGNLPSTRDDPFLLFHRTVCGPFQAGAFFLVWQISSCSHVNAPLTRRQTVDDGGKKNEGGLLAVGLGSPQSQSFASVQQFKGIDRTCL</sequence>
<dbReference type="InterPro" id="IPR003599">
    <property type="entry name" value="Ig_sub"/>
</dbReference>
<dbReference type="GO" id="GO:0005886">
    <property type="term" value="C:plasma membrane"/>
    <property type="evidence" value="ECO:0007669"/>
    <property type="project" value="TreeGrafter"/>
</dbReference>
<dbReference type="InterPro" id="IPR003598">
    <property type="entry name" value="Ig_sub2"/>
</dbReference>
<keyword evidence="6" id="KW-1185">Reference proteome</keyword>
<dbReference type="PANTHER" id="PTHR10075:SF37">
    <property type="entry name" value="ROUNDABOUT HOMOLOG 3"/>
    <property type="match status" value="1"/>
</dbReference>